<keyword evidence="1" id="KW-0695">RNA-directed DNA polymerase</keyword>
<accession>A0A6G0VRH9</accession>
<comment type="caution">
    <text evidence="1">The sequence shown here is derived from an EMBL/GenBank/DDBJ whole genome shotgun (WGS) entry which is preliminary data.</text>
</comment>
<dbReference type="Proteomes" id="UP000478052">
    <property type="component" value="Unassembled WGS sequence"/>
</dbReference>
<proteinExistence type="predicted"/>
<reference evidence="1 2" key="1">
    <citation type="submission" date="2019-08" db="EMBL/GenBank/DDBJ databases">
        <title>Whole genome of Aphis craccivora.</title>
        <authorList>
            <person name="Voronova N.V."/>
            <person name="Shulinski R.S."/>
            <person name="Bandarenka Y.V."/>
            <person name="Zhorov D.G."/>
            <person name="Warner D."/>
        </authorList>
    </citation>
    <scope>NUCLEOTIDE SEQUENCE [LARGE SCALE GENOMIC DNA]</scope>
    <source>
        <strain evidence="1">180601</strain>
        <tissue evidence="1">Whole Body</tissue>
    </source>
</reference>
<evidence type="ECO:0000313" key="1">
    <source>
        <dbReference type="EMBL" id="KAF0703438.1"/>
    </source>
</evidence>
<dbReference type="OrthoDB" id="6618110at2759"/>
<sequence length="207" mass="23833">MLPADLLATERARIRSRMDDQTDETPTNTLKNQERLLSIAAWQARRDRLKNARWTHRLIPDIGRWLAKPPLNLTYRLTQALSGHGCFKSSLHRFIRSDDSYCVCCVDPDDTAKHTLFACPRWLDERARMSEILRRPPTAADVEEILCGPPSDALPEDLTTRTRLIEQTAINRQALIGMFESILATKEKDERDDQADDLARLNRRRAL</sequence>
<keyword evidence="2" id="KW-1185">Reference proteome</keyword>
<protein>
    <submittedName>
        <fullName evidence="1">Reverse transcriptase domain-containing protein</fullName>
    </submittedName>
</protein>
<evidence type="ECO:0000313" key="2">
    <source>
        <dbReference type="Proteomes" id="UP000478052"/>
    </source>
</evidence>
<gene>
    <name evidence="1" type="ORF">FWK35_00036609</name>
</gene>
<dbReference type="AlphaFoldDB" id="A0A6G0VRH9"/>
<organism evidence="1 2">
    <name type="scientific">Aphis craccivora</name>
    <name type="common">Cowpea aphid</name>
    <dbReference type="NCBI Taxonomy" id="307492"/>
    <lineage>
        <taxon>Eukaryota</taxon>
        <taxon>Metazoa</taxon>
        <taxon>Ecdysozoa</taxon>
        <taxon>Arthropoda</taxon>
        <taxon>Hexapoda</taxon>
        <taxon>Insecta</taxon>
        <taxon>Pterygota</taxon>
        <taxon>Neoptera</taxon>
        <taxon>Paraneoptera</taxon>
        <taxon>Hemiptera</taxon>
        <taxon>Sternorrhyncha</taxon>
        <taxon>Aphidomorpha</taxon>
        <taxon>Aphidoidea</taxon>
        <taxon>Aphididae</taxon>
        <taxon>Aphidini</taxon>
        <taxon>Aphis</taxon>
        <taxon>Aphis</taxon>
    </lineage>
</organism>
<name>A0A6G0VRH9_APHCR</name>
<dbReference type="EMBL" id="VUJU01013894">
    <property type="protein sequence ID" value="KAF0703438.1"/>
    <property type="molecule type" value="Genomic_DNA"/>
</dbReference>
<keyword evidence="1" id="KW-0808">Transferase</keyword>
<dbReference type="GO" id="GO:0003964">
    <property type="term" value="F:RNA-directed DNA polymerase activity"/>
    <property type="evidence" value="ECO:0007669"/>
    <property type="project" value="UniProtKB-KW"/>
</dbReference>
<keyword evidence="1" id="KW-0548">Nucleotidyltransferase</keyword>